<dbReference type="Pfam" id="PF04097">
    <property type="entry name" value="Nic96"/>
    <property type="match status" value="1"/>
</dbReference>
<keyword evidence="6" id="KW-1185">Reference proteome</keyword>
<comment type="subcellular location">
    <subcellularLocation>
        <location evidence="1">Nucleus envelope</location>
    </subcellularLocation>
    <subcellularLocation>
        <location evidence="4">Nucleus</location>
        <location evidence="4">Nuclear pore complex</location>
    </subcellularLocation>
</comment>
<protein>
    <recommendedName>
        <fullName evidence="4">Nuclear pore protein</fullName>
    </recommendedName>
</protein>
<evidence type="ECO:0000256" key="4">
    <source>
        <dbReference type="RuleBase" id="RU364035"/>
    </source>
</evidence>
<dbReference type="STRING" id="284590.Q6CN99"/>
<dbReference type="PANTHER" id="PTHR11225:SF4">
    <property type="entry name" value="NUCLEAR PORE COMPLEX PROTEIN NUP93"/>
    <property type="match status" value="1"/>
</dbReference>
<dbReference type="eggNOG" id="KOG2168">
    <property type="taxonomic scope" value="Eukaryota"/>
</dbReference>
<comment type="similarity">
    <text evidence="2 4">Belongs to the nucleoporin interacting component (NIC) family.</text>
</comment>
<dbReference type="Proteomes" id="UP000000598">
    <property type="component" value="Chromosome E"/>
</dbReference>
<evidence type="ECO:0000256" key="1">
    <source>
        <dbReference type="ARBA" id="ARBA00004259"/>
    </source>
</evidence>
<organism evidence="5 6">
    <name type="scientific">Kluyveromyces lactis (strain ATCC 8585 / CBS 2359 / DSM 70799 / NBRC 1267 / NRRL Y-1140 / WM37)</name>
    <name type="common">Yeast</name>
    <name type="synonym">Candida sphaerica</name>
    <dbReference type="NCBI Taxonomy" id="284590"/>
    <lineage>
        <taxon>Eukaryota</taxon>
        <taxon>Fungi</taxon>
        <taxon>Dikarya</taxon>
        <taxon>Ascomycota</taxon>
        <taxon>Saccharomycotina</taxon>
        <taxon>Saccharomycetes</taxon>
        <taxon>Saccharomycetales</taxon>
        <taxon>Saccharomycetaceae</taxon>
        <taxon>Kluyveromyces</taxon>
    </lineage>
</organism>
<keyword evidence="4" id="KW-0509">mRNA transport</keyword>
<evidence type="ECO:0000256" key="2">
    <source>
        <dbReference type="ARBA" id="ARBA00010186"/>
    </source>
</evidence>
<dbReference type="GO" id="GO:0006606">
    <property type="term" value="P:protein import into nucleus"/>
    <property type="evidence" value="ECO:0007669"/>
    <property type="project" value="TreeGrafter"/>
</dbReference>
<dbReference type="GO" id="GO:0005643">
    <property type="term" value="C:nuclear pore"/>
    <property type="evidence" value="ECO:0007669"/>
    <property type="project" value="UniProtKB-SubCell"/>
</dbReference>
<dbReference type="PANTHER" id="PTHR11225">
    <property type="entry name" value="NUCLEAR PORE COMPLEX PROTEIN NUP93 NUCLEOPORIN NUP93 DEAD EYE PROTEIN"/>
    <property type="match status" value="1"/>
</dbReference>
<keyword evidence="4" id="KW-0653">Protein transport</keyword>
<proteinExistence type="inferred from homology"/>
<keyword evidence="3 4" id="KW-0539">Nucleus</keyword>
<gene>
    <name evidence="5" type="ORF">KLLA0_E14191g</name>
</gene>
<dbReference type="OMA" id="LLMCGQF"/>
<dbReference type="AlphaFoldDB" id="Q6CN99"/>
<keyword evidence="4" id="KW-0906">Nuclear pore complex</keyword>
<evidence type="ECO:0000313" key="6">
    <source>
        <dbReference type="Proteomes" id="UP000000598"/>
    </source>
</evidence>
<name>Q6CN99_KLULA</name>
<dbReference type="InterPro" id="IPR007231">
    <property type="entry name" value="Nucleoporin_int_Nup93/Nic96"/>
</dbReference>
<dbReference type="InParanoid" id="Q6CN99"/>
<reference evidence="5 6" key="1">
    <citation type="journal article" date="2004" name="Nature">
        <title>Genome evolution in yeasts.</title>
        <authorList>
            <consortium name="Genolevures"/>
            <person name="Dujon B."/>
            <person name="Sherman D."/>
            <person name="Fischer G."/>
            <person name="Durrens P."/>
            <person name="Casaregola S."/>
            <person name="Lafontaine I."/>
            <person name="de Montigny J."/>
            <person name="Marck C."/>
            <person name="Neuveglise C."/>
            <person name="Talla E."/>
            <person name="Goffard N."/>
            <person name="Frangeul L."/>
            <person name="Aigle M."/>
            <person name="Anthouard V."/>
            <person name="Babour A."/>
            <person name="Barbe V."/>
            <person name="Barnay S."/>
            <person name="Blanchin S."/>
            <person name="Beckerich J.M."/>
            <person name="Beyne E."/>
            <person name="Bleykasten C."/>
            <person name="Boisrame A."/>
            <person name="Boyer J."/>
            <person name="Cattolico L."/>
            <person name="Confanioleri F."/>
            <person name="de Daruvar A."/>
            <person name="Despons L."/>
            <person name="Fabre E."/>
            <person name="Fairhead C."/>
            <person name="Ferry-Dumazet H."/>
            <person name="Groppi A."/>
            <person name="Hantraye F."/>
            <person name="Hennequin C."/>
            <person name="Jauniaux N."/>
            <person name="Joyet P."/>
            <person name="Kachouri R."/>
            <person name="Kerrest A."/>
            <person name="Koszul R."/>
            <person name="Lemaire M."/>
            <person name="Lesur I."/>
            <person name="Ma L."/>
            <person name="Muller H."/>
            <person name="Nicaud J.M."/>
            <person name="Nikolski M."/>
            <person name="Oztas S."/>
            <person name="Ozier-Kalogeropoulos O."/>
            <person name="Pellenz S."/>
            <person name="Potier S."/>
            <person name="Richard G.F."/>
            <person name="Straub M.L."/>
            <person name="Suleau A."/>
            <person name="Swennene D."/>
            <person name="Tekaia F."/>
            <person name="Wesolowski-Louvel M."/>
            <person name="Westhof E."/>
            <person name="Wirth B."/>
            <person name="Zeniou-Meyer M."/>
            <person name="Zivanovic I."/>
            <person name="Bolotin-Fukuhara M."/>
            <person name="Thierry A."/>
            <person name="Bouchier C."/>
            <person name="Caudron B."/>
            <person name="Scarpelli C."/>
            <person name="Gaillardin C."/>
            <person name="Weissenbach J."/>
            <person name="Wincker P."/>
            <person name="Souciet J.L."/>
        </authorList>
    </citation>
    <scope>NUCLEOTIDE SEQUENCE [LARGE SCALE GENOMIC DNA]</scope>
    <source>
        <strain evidence="6">ATCC 8585 / CBS 2359 / DSM 70799 / NBRC 1267 / NRRL Y-1140 / WM37</strain>
    </source>
</reference>
<dbReference type="KEGG" id="kla:KLLA0_E14191g"/>
<keyword evidence="4" id="KW-0813">Transport</keyword>
<evidence type="ECO:0000256" key="3">
    <source>
        <dbReference type="ARBA" id="ARBA00023242"/>
    </source>
</evidence>
<dbReference type="EMBL" id="CR382125">
    <property type="protein sequence ID" value="CAG99677.1"/>
    <property type="molecule type" value="Genomic_DNA"/>
</dbReference>
<evidence type="ECO:0000313" key="5">
    <source>
        <dbReference type="EMBL" id="CAG99677.1"/>
    </source>
</evidence>
<dbReference type="GO" id="GO:0016973">
    <property type="term" value="P:poly(A)+ mRNA export from nucleus"/>
    <property type="evidence" value="ECO:0007669"/>
    <property type="project" value="TreeGrafter"/>
</dbReference>
<keyword evidence="4" id="KW-0472">Membrane</keyword>
<keyword evidence="4" id="KW-0811">Translocation</keyword>
<dbReference type="PaxDb" id="284590-Q6CN99"/>
<dbReference type="GO" id="GO:0017056">
    <property type="term" value="F:structural constituent of nuclear pore"/>
    <property type="evidence" value="ECO:0007669"/>
    <property type="project" value="InterPro"/>
</dbReference>
<dbReference type="HOGENOM" id="CLU_011846_0_0_1"/>
<dbReference type="FunCoup" id="Q6CN99">
    <property type="interactions" value="1203"/>
</dbReference>
<accession>Q6CN99</accession>
<sequence length="860" mass="99200">MNINSQISSDTMLSAFQNDAKTSGSTSKSSSKLFNELLETSKNLPSTSSDLGAILLSVNEMKKRAQEMRKTIPHDSNHTKAHYLLAGSGLEFHEIESSLKNLKSSELLTEQRVAQGYNDGDLDTYLHIKKDENILSSIEQSLSLAAKDFDNFINQNFNLDWKQRKDEVRESFGILVKKRQDSSNYDTTNLAPLDPNGPIFWGKPPGSGILDGDLNSNVNGNHILREKFEKYAKIIYRFNNSRQSHNDDFQLTKEFIAIFQNTTDSKYRQLLDGWEIIDNATNQSPNIVEFSKKYLENQFLSYVDNLYSKNPSEGLPTNVNKIRAFIDLKLKTGENTWKFNNLTIVNGIPVWALIFYLLRAGLPQDALEVVVNNKLSFKKVEQSFLTYFKAYVTSPDHRLPQEFVSRLHTEYNQHIKNTLDSDPFRLAVYKIIGRCDLTRKNISSITLSVEDWLWIHLMLIKDDMDMDDPVYERYTLSDFQHTVVSYGEYMFKNYYLQALLLSGQYELAVQYSYKINEIDAVHLAIGLAANGMLHVSSYKKDELISVNDGQTRINFVKVLGNYTKSFKYSDPRIAVEYLILIALVNEKEQIEWAYEALRELILETKEFTILLGKINSEGIRIPGVVEERRPLLQLEDQKDFLYKITEQAARRADEERRIHDSLLLYQLSEEYDIVMSIINKLLGELLSSTDLNQSLFRLNDNSETNYVLMAKKLIEVYINNIEISKKVQARNKETCIVLLKLADIRASFLARQWQNTLQQIEDLDLIPFTDESSTRKRAQEFTHLDENILKNIPNLLIITMLCISNIIKQLNESDYQSLTKKQQIDSLKRVAKNCMIYAGMIQYKMPRETYSILINIEVGL</sequence>